<dbReference type="PANTHER" id="PTHR39158:SF1">
    <property type="entry name" value="DNAJ HOMOLOG SUBFAMILY C MEMBER 28"/>
    <property type="match status" value="1"/>
</dbReference>
<dbReference type="InterPro" id="IPR052573">
    <property type="entry name" value="DnaJ_C_subfamily_28"/>
</dbReference>
<dbReference type="RefSeq" id="WP_026800075.1">
    <property type="nucleotide sequence ID" value="NZ_AULI01000006.1"/>
</dbReference>
<dbReference type="eggNOG" id="ENOG5032TNY">
    <property type="taxonomic scope" value="Bacteria"/>
</dbReference>
<accession>A0A0A5GP64</accession>
<reference evidence="2 3" key="1">
    <citation type="submission" date="2013-08" db="EMBL/GenBank/DDBJ databases">
        <authorList>
            <person name="Huang J."/>
            <person name="Wang G."/>
        </authorList>
    </citation>
    <scope>NUCLEOTIDE SEQUENCE [LARGE SCALE GENOMIC DNA]</scope>
    <source>
        <strain evidence="2 3">JSM 076056</strain>
    </source>
</reference>
<dbReference type="Pfam" id="PF09350">
    <property type="entry name" value="DJC28_CD"/>
    <property type="match status" value="1"/>
</dbReference>
<evidence type="ECO:0000259" key="1">
    <source>
        <dbReference type="Pfam" id="PF09350"/>
    </source>
</evidence>
<dbReference type="PANTHER" id="PTHR39158">
    <property type="entry name" value="OS08G0560600 PROTEIN"/>
    <property type="match status" value="1"/>
</dbReference>
<dbReference type="STRING" id="1385510.GCA_000425205_01650"/>
<comment type="caution">
    <text evidence="2">The sequence shown here is derived from an EMBL/GenBank/DDBJ whole genome shotgun (WGS) entry which is preliminary data.</text>
</comment>
<feature type="domain" description="DnaJ homologue subfamily C member 28 conserved" evidence="1">
    <location>
        <begin position="7"/>
        <end position="74"/>
    </location>
</feature>
<gene>
    <name evidence="2" type="ORF">N781_14090</name>
</gene>
<dbReference type="OrthoDB" id="9798476at2"/>
<dbReference type="AlphaFoldDB" id="A0A0A5GP64"/>
<evidence type="ECO:0000313" key="3">
    <source>
        <dbReference type="Proteomes" id="UP000030528"/>
    </source>
</evidence>
<name>A0A0A5GP64_9BACI</name>
<sequence>MDFSFRIAEERIKEAERNGEFKDLPGKGKRLDLSEWEAVPQDLRMSYTIMKNANMLPEEMNVKKEILELEDLLRQCDDEEERQAYRKKLSEKQIHFDQLMEKRKMNRSSTYHKYQTAITRRLFS</sequence>
<protein>
    <submittedName>
        <fullName evidence="2">Molecular chaperone DnaJ</fullName>
    </submittedName>
</protein>
<keyword evidence="3" id="KW-1185">Reference proteome</keyword>
<organism evidence="2 3">
    <name type="scientific">Pontibacillus halophilus JSM 076056 = DSM 19796</name>
    <dbReference type="NCBI Taxonomy" id="1385510"/>
    <lineage>
        <taxon>Bacteria</taxon>
        <taxon>Bacillati</taxon>
        <taxon>Bacillota</taxon>
        <taxon>Bacilli</taxon>
        <taxon>Bacillales</taxon>
        <taxon>Bacillaceae</taxon>
        <taxon>Pontibacillus</taxon>
    </lineage>
</organism>
<dbReference type="Proteomes" id="UP000030528">
    <property type="component" value="Unassembled WGS sequence"/>
</dbReference>
<dbReference type="InterPro" id="IPR018961">
    <property type="entry name" value="DnaJ_homolog_subfam-C_membr-28"/>
</dbReference>
<dbReference type="EMBL" id="AVPE01000004">
    <property type="protein sequence ID" value="KGX92998.1"/>
    <property type="molecule type" value="Genomic_DNA"/>
</dbReference>
<evidence type="ECO:0000313" key="2">
    <source>
        <dbReference type="EMBL" id="KGX92998.1"/>
    </source>
</evidence>
<proteinExistence type="predicted"/>